<comment type="caution">
    <text evidence="2">The sequence shown here is derived from an EMBL/GenBank/DDBJ whole genome shotgun (WGS) entry which is preliminary data.</text>
</comment>
<evidence type="ECO:0000313" key="2">
    <source>
        <dbReference type="EMBL" id="HJG14525.1"/>
    </source>
</evidence>
<dbReference type="AlphaFoldDB" id="A0A921LJ91"/>
<reference evidence="2" key="1">
    <citation type="journal article" date="2021" name="PeerJ">
        <title>Extensive microbial diversity within the chicken gut microbiome revealed by metagenomics and culture.</title>
        <authorList>
            <person name="Gilroy R."/>
            <person name="Ravi A."/>
            <person name="Getino M."/>
            <person name="Pursley I."/>
            <person name="Horton D.L."/>
            <person name="Alikhan N.F."/>
            <person name="Baker D."/>
            <person name="Gharbi K."/>
            <person name="Hall N."/>
            <person name="Watson M."/>
            <person name="Adriaenssens E.M."/>
            <person name="Foster-Nyarko E."/>
            <person name="Jarju S."/>
            <person name="Secka A."/>
            <person name="Antonio M."/>
            <person name="Oren A."/>
            <person name="Chaudhuri R.R."/>
            <person name="La Ragione R."/>
            <person name="Hildebrand F."/>
            <person name="Pallen M.J."/>
        </authorList>
    </citation>
    <scope>NUCLEOTIDE SEQUENCE</scope>
    <source>
        <strain evidence="2">CHK189-29639</strain>
    </source>
</reference>
<dbReference type="InterPro" id="IPR036165">
    <property type="entry name" value="YefM-like_sf"/>
</dbReference>
<evidence type="ECO:0000256" key="1">
    <source>
        <dbReference type="ARBA" id="ARBA00009981"/>
    </source>
</evidence>
<accession>A0A921LJ91</accession>
<dbReference type="Proteomes" id="UP000759256">
    <property type="component" value="Unassembled WGS sequence"/>
</dbReference>
<sequence length="82" mass="9568">MEVITPTNFRKDIFRIIKGIVQEKKPVEITINSEKGFNDGVVVIDKEKYNQLKELEYLEKTGTLDTVMDRMKNSNEDDFVDL</sequence>
<evidence type="ECO:0000313" key="3">
    <source>
        <dbReference type="Proteomes" id="UP000759256"/>
    </source>
</evidence>
<organism evidence="2 3">
    <name type="scientific">Ligilactobacillus salivarius</name>
    <dbReference type="NCBI Taxonomy" id="1624"/>
    <lineage>
        <taxon>Bacteria</taxon>
        <taxon>Bacillati</taxon>
        <taxon>Bacillota</taxon>
        <taxon>Bacilli</taxon>
        <taxon>Lactobacillales</taxon>
        <taxon>Lactobacillaceae</taxon>
        <taxon>Ligilactobacillus</taxon>
    </lineage>
</organism>
<comment type="similarity">
    <text evidence="1">Belongs to the phD/YefM antitoxin family.</text>
</comment>
<protein>
    <submittedName>
        <fullName evidence="2">Type II toxin-antitoxin system Phd/YefM family antitoxin</fullName>
    </submittedName>
</protein>
<dbReference type="SUPFAM" id="SSF143120">
    <property type="entry name" value="YefM-like"/>
    <property type="match status" value="1"/>
</dbReference>
<gene>
    <name evidence="2" type="ORF">K8V06_00055</name>
</gene>
<dbReference type="Gene3D" id="3.40.1620.10">
    <property type="entry name" value="YefM-like domain"/>
    <property type="match status" value="1"/>
</dbReference>
<dbReference type="EMBL" id="DYVK01000002">
    <property type="protein sequence ID" value="HJG14525.1"/>
    <property type="molecule type" value="Genomic_DNA"/>
</dbReference>
<reference evidence="2" key="2">
    <citation type="submission" date="2021-09" db="EMBL/GenBank/DDBJ databases">
        <authorList>
            <person name="Gilroy R."/>
        </authorList>
    </citation>
    <scope>NUCLEOTIDE SEQUENCE</scope>
    <source>
        <strain evidence="2">CHK189-29639</strain>
    </source>
</reference>
<proteinExistence type="inferred from homology"/>
<name>A0A921LJ91_9LACO</name>